<evidence type="ECO:0000256" key="3">
    <source>
        <dbReference type="RuleBase" id="RU003682"/>
    </source>
</evidence>
<evidence type="ECO:0000313" key="5">
    <source>
        <dbReference type="EMBL" id="APE38069.1"/>
    </source>
</evidence>
<protein>
    <submittedName>
        <fullName evidence="5">2OG-Fe(II) oxygenase</fullName>
    </submittedName>
</protein>
<dbReference type="PANTHER" id="PTHR47990">
    <property type="entry name" value="2-OXOGLUTARATE (2OG) AND FE(II)-DEPENDENT OXYGENASE SUPERFAMILY PROTEIN-RELATED"/>
    <property type="match status" value="1"/>
</dbReference>
<comment type="similarity">
    <text evidence="3">Belongs to the iron/ascorbate-dependent oxidoreductase family.</text>
</comment>
<organism evidence="5 6">
    <name type="scientific">Nocardia mangyaensis</name>
    <dbReference type="NCBI Taxonomy" id="2213200"/>
    <lineage>
        <taxon>Bacteria</taxon>
        <taxon>Bacillati</taxon>
        <taxon>Actinomycetota</taxon>
        <taxon>Actinomycetes</taxon>
        <taxon>Mycobacteriales</taxon>
        <taxon>Nocardiaceae</taxon>
        <taxon>Nocardia</taxon>
    </lineage>
</organism>
<dbReference type="InterPro" id="IPR044861">
    <property type="entry name" value="IPNS-like_FE2OG_OXY"/>
</dbReference>
<dbReference type="EMBL" id="CP018082">
    <property type="protein sequence ID" value="APE38069.1"/>
    <property type="molecule type" value="Genomic_DNA"/>
</dbReference>
<dbReference type="InterPro" id="IPR027443">
    <property type="entry name" value="IPNS-like_sf"/>
</dbReference>
<keyword evidence="3" id="KW-0479">Metal-binding</keyword>
<proteinExistence type="inferred from homology"/>
<dbReference type="Pfam" id="PF03171">
    <property type="entry name" value="2OG-FeII_Oxy"/>
    <property type="match status" value="1"/>
</dbReference>
<evidence type="ECO:0000256" key="2">
    <source>
        <dbReference type="ARBA" id="ARBA00023194"/>
    </source>
</evidence>
<dbReference type="KEGG" id="nsl:BOX37_06290"/>
<keyword evidence="6" id="KW-1185">Reference proteome</keyword>
<gene>
    <name evidence="5" type="ORF">BOX37_06290</name>
</gene>
<keyword evidence="3" id="KW-0560">Oxidoreductase</keyword>
<evidence type="ECO:0000259" key="4">
    <source>
        <dbReference type="PROSITE" id="PS51471"/>
    </source>
</evidence>
<dbReference type="OrthoDB" id="21825at2"/>
<dbReference type="Gene3D" id="2.60.120.330">
    <property type="entry name" value="B-lactam Antibiotic, Isopenicillin N Synthase, Chain"/>
    <property type="match status" value="1"/>
</dbReference>
<keyword evidence="3" id="KW-0408">Iron</keyword>
<comment type="pathway">
    <text evidence="1">Antibiotic biosynthesis.</text>
</comment>
<dbReference type="Proteomes" id="UP000183810">
    <property type="component" value="Chromosome"/>
</dbReference>
<dbReference type="Pfam" id="PF14226">
    <property type="entry name" value="DIOX_N"/>
    <property type="match status" value="1"/>
</dbReference>
<evidence type="ECO:0000313" key="6">
    <source>
        <dbReference type="Proteomes" id="UP000183810"/>
    </source>
</evidence>
<dbReference type="PROSITE" id="PS51471">
    <property type="entry name" value="FE2OG_OXY"/>
    <property type="match status" value="1"/>
</dbReference>
<dbReference type="InterPro" id="IPR026992">
    <property type="entry name" value="DIOX_N"/>
</dbReference>
<evidence type="ECO:0000256" key="1">
    <source>
        <dbReference type="ARBA" id="ARBA00004792"/>
    </source>
</evidence>
<accession>A0A1J0W1D1</accession>
<dbReference type="GO" id="GO:0017000">
    <property type="term" value="P:antibiotic biosynthetic process"/>
    <property type="evidence" value="ECO:0007669"/>
    <property type="project" value="UniProtKB-KW"/>
</dbReference>
<sequence length="348" mass="37988">MSENFAVPVVDISPFVQPGTARERADTARRMDEACRTVGFVQVLGHGVPADVLAGLAAAVDSFFALPPEGKATYRVPGNRGYSPPKSESLSLSLGIESASRMNDFFEAFNVGTEARSFPDLDLDEADYGRNTWPTVEGFRPRVEDYFEHAGRVARTLMRVFAQALDLAEDYFDAYTDHSVDVLRMNNYALPAGTDVTLDGDLTGMGEHTDFGLVTVLWADQVRGLQVLDHDGTWHDVEPIDGALLINLGDLTARLTNDRWPSTLHRVKPPVVEGTIRRRRSVAFFHDGNIDATIATLPSHLDLADGLAYEPILVRDHIAAKLAGSRQLKANISAVREAARVLAANSSA</sequence>
<dbReference type="GO" id="GO:0016491">
    <property type="term" value="F:oxidoreductase activity"/>
    <property type="evidence" value="ECO:0007669"/>
    <property type="project" value="UniProtKB-KW"/>
</dbReference>
<dbReference type="InterPro" id="IPR050231">
    <property type="entry name" value="Iron_ascorbate_oxido_reductase"/>
</dbReference>
<dbReference type="GO" id="GO:0046872">
    <property type="term" value="F:metal ion binding"/>
    <property type="evidence" value="ECO:0007669"/>
    <property type="project" value="UniProtKB-KW"/>
</dbReference>
<name>A0A1J0W1D1_9NOCA</name>
<reference evidence="5" key="1">
    <citation type="submission" date="2016-11" db="EMBL/GenBank/DDBJ databases">
        <authorList>
            <person name="Jaros S."/>
            <person name="Januszkiewicz K."/>
            <person name="Wedrychowicz H."/>
        </authorList>
    </citation>
    <scope>NUCLEOTIDE SEQUENCE [LARGE SCALE GENOMIC DNA]</scope>
    <source>
        <strain evidence="5">Y48</strain>
    </source>
</reference>
<dbReference type="SUPFAM" id="SSF51197">
    <property type="entry name" value="Clavaminate synthase-like"/>
    <property type="match status" value="1"/>
</dbReference>
<dbReference type="AlphaFoldDB" id="A0A1J0W1D1"/>
<dbReference type="PRINTS" id="PR00682">
    <property type="entry name" value="IPNSYNTHASE"/>
</dbReference>
<feature type="domain" description="Fe2OG dioxygenase" evidence="4">
    <location>
        <begin position="179"/>
        <end position="288"/>
    </location>
</feature>
<dbReference type="InterPro" id="IPR005123">
    <property type="entry name" value="Oxoglu/Fe-dep_dioxygenase_dom"/>
</dbReference>
<keyword evidence="2" id="KW-0045">Antibiotic biosynthesis</keyword>
<dbReference type="RefSeq" id="WP_071931232.1">
    <property type="nucleotide sequence ID" value="NZ_CP018082.1"/>
</dbReference>